<dbReference type="OMA" id="GHEDQAG"/>
<dbReference type="AlphaFoldDB" id="A0A0D6FAP4"/>
<evidence type="ECO:0000313" key="2">
    <source>
        <dbReference type="Proteomes" id="UP000480222"/>
    </source>
</evidence>
<name>A0A0D6FAP4_CORDP</name>
<proteinExistence type="predicted"/>
<protein>
    <submittedName>
        <fullName evidence="1">Antitoxin</fullName>
    </submittedName>
</protein>
<evidence type="ECO:0000313" key="1">
    <source>
        <dbReference type="EMBL" id="CAB0579926.1"/>
    </source>
</evidence>
<dbReference type="Pfam" id="PF14013">
    <property type="entry name" value="MT0933_antitox"/>
    <property type="match status" value="1"/>
</dbReference>
<sequence length="55" mass="6182">MDILNKAKDLINNNSDKVKEAVDKAGDFIDSKTEGKYADKVDQVQEAVKKKIDEQ</sequence>
<accession>A0A0D6FAP4</accession>
<dbReference type="EMBL" id="CADDAV010000001">
    <property type="protein sequence ID" value="CAB0579926.1"/>
    <property type="molecule type" value="Genomic_DNA"/>
</dbReference>
<dbReference type="InterPro" id="IPR028037">
    <property type="entry name" value="Antitoxin_Rv0909/MT0933"/>
</dbReference>
<dbReference type="KEGG" id="cdip:ERS451417_00075"/>
<reference evidence="1 2" key="1">
    <citation type="submission" date="2020-02" db="EMBL/GenBank/DDBJ databases">
        <authorList>
            <person name="Brisse S."/>
        </authorList>
    </citation>
    <scope>NUCLEOTIDE SEQUENCE [LARGE SCALE GENOMIC DNA]</scope>
    <source>
        <strain evidence="1">CIP107547</strain>
    </source>
</reference>
<gene>
    <name evidence="1" type="ORF">CIP107547_00198</name>
</gene>
<dbReference type="GeneID" id="31633324"/>
<organism evidence="1 2">
    <name type="scientific">Corynebacterium diphtheriae</name>
    <dbReference type="NCBI Taxonomy" id="1717"/>
    <lineage>
        <taxon>Bacteria</taxon>
        <taxon>Bacillati</taxon>
        <taxon>Actinomycetota</taxon>
        <taxon>Actinomycetes</taxon>
        <taxon>Mycobacteriales</taxon>
        <taxon>Corynebacteriaceae</taxon>
        <taxon>Corynebacterium</taxon>
    </lineage>
</organism>
<dbReference type="KEGG" id="cdi:DIP0103"/>
<dbReference type="RefSeq" id="WP_003850040.1">
    <property type="nucleotide sequence ID" value="NZ_CABVGJ010000016.1"/>
</dbReference>
<comment type="caution">
    <text evidence="1">The sequence shown here is derived from an EMBL/GenBank/DDBJ whole genome shotgun (WGS) entry which is preliminary data.</text>
</comment>
<dbReference type="Proteomes" id="UP000480222">
    <property type="component" value="Unassembled WGS sequence"/>
</dbReference>
<dbReference type="OrthoDB" id="4843846at2"/>